<evidence type="ECO:0000259" key="10">
    <source>
        <dbReference type="Pfam" id="PF00401"/>
    </source>
</evidence>
<dbReference type="CDD" id="cd12152">
    <property type="entry name" value="F1-ATPase_delta"/>
    <property type="match status" value="1"/>
</dbReference>
<dbReference type="HAMAP" id="MF_00530">
    <property type="entry name" value="ATP_synth_epsil_bac"/>
    <property type="match status" value="1"/>
</dbReference>
<dbReference type="GO" id="GO:0045259">
    <property type="term" value="C:proton-transporting ATP synthase complex"/>
    <property type="evidence" value="ECO:0007669"/>
    <property type="project" value="UniProtKB-KW"/>
</dbReference>
<dbReference type="GO" id="GO:0012505">
    <property type="term" value="C:endomembrane system"/>
    <property type="evidence" value="ECO:0007669"/>
    <property type="project" value="UniProtKB-SubCell"/>
</dbReference>
<dbReference type="InterPro" id="IPR001469">
    <property type="entry name" value="ATP_synth_F1_dsu/esu"/>
</dbReference>
<feature type="domain" description="ATP synthase F1 complex delta/epsilon subunit N-terminal" evidence="11">
    <location>
        <begin position="3"/>
        <end position="81"/>
    </location>
</feature>
<feature type="domain" description="ATP synthase epsilon subunit C-terminal" evidence="10">
    <location>
        <begin position="86"/>
        <end position="133"/>
    </location>
</feature>
<accession>A0A0A2C7U6</accession>
<dbReference type="Gene3D" id="2.60.15.10">
    <property type="entry name" value="F0F1 ATP synthase delta/epsilon subunit, N-terminal"/>
    <property type="match status" value="1"/>
</dbReference>
<dbReference type="InterPro" id="IPR020547">
    <property type="entry name" value="ATP_synth_F1_esu_C"/>
</dbReference>
<comment type="function">
    <text evidence="8">Produces ATP from ADP in the presence of a proton gradient across the membrane.</text>
</comment>
<dbReference type="Pfam" id="PF00401">
    <property type="entry name" value="ATP-synt_DE"/>
    <property type="match status" value="1"/>
</dbReference>
<keyword evidence="5 8" id="KW-0472">Membrane</keyword>
<dbReference type="SUPFAM" id="SSF51344">
    <property type="entry name" value="Epsilon subunit of F1F0-ATP synthase N-terminal domain"/>
    <property type="match status" value="1"/>
</dbReference>
<dbReference type="NCBIfam" id="TIGR01216">
    <property type="entry name" value="ATP_synt_epsi"/>
    <property type="match status" value="1"/>
</dbReference>
<evidence type="ECO:0000256" key="1">
    <source>
        <dbReference type="ARBA" id="ARBA00004184"/>
    </source>
</evidence>
<dbReference type="Proteomes" id="UP000030392">
    <property type="component" value="Unassembled WGS sequence"/>
</dbReference>
<dbReference type="GO" id="GO:0046933">
    <property type="term" value="F:proton-transporting ATP synthase activity, rotational mechanism"/>
    <property type="evidence" value="ECO:0007669"/>
    <property type="project" value="UniProtKB-UniRule"/>
</dbReference>
<gene>
    <name evidence="8" type="primary">atpC</name>
    <name evidence="12" type="ORF">EV03_0892</name>
</gene>
<sequence length="135" mass="14514">MTLTLRVLAPDQSVFDDTADEIILPSTTGLLGVLPGHISMVTAIDFGVLRVLKNGNWDSIALTGGFAEVESNEVTVLVNKAEMGKNIDSGKAEAELEQAKNQLSQNKDQGNSPEKIKAQETLNKAKAWFQASKSD</sequence>
<keyword evidence="4 8" id="KW-0406">Ion transport</keyword>
<dbReference type="InterPro" id="IPR020546">
    <property type="entry name" value="ATP_synth_F1_dsu/esu_N"/>
</dbReference>
<evidence type="ECO:0000256" key="3">
    <source>
        <dbReference type="ARBA" id="ARBA00022448"/>
    </source>
</evidence>
<dbReference type="GO" id="GO:0005524">
    <property type="term" value="F:ATP binding"/>
    <property type="evidence" value="ECO:0007669"/>
    <property type="project" value="UniProtKB-UniRule"/>
</dbReference>
<evidence type="ECO:0000313" key="12">
    <source>
        <dbReference type="EMBL" id="KGG20955.1"/>
    </source>
</evidence>
<dbReference type="EMBL" id="JNAX01000010">
    <property type="protein sequence ID" value="KGG20955.1"/>
    <property type="molecule type" value="Genomic_DNA"/>
</dbReference>
<comment type="caution">
    <text evidence="12">The sequence shown here is derived from an EMBL/GenBank/DDBJ whole genome shotgun (WGS) entry which is preliminary data.</text>
</comment>
<name>A0A0A2C7U6_PROMR</name>
<evidence type="ECO:0000256" key="7">
    <source>
        <dbReference type="ARBA" id="ARBA00023310"/>
    </source>
</evidence>
<comment type="subcellular location">
    <subcellularLocation>
        <location evidence="8">Cellular thylakoid membrane</location>
        <topology evidence="8">Peripheral membrane protein</topology>
    </subcellularLocation>
    <subcellularLocation>
        <location evidence="1">Endomembrane system</location>
        <topology evidence="1">Peripheral membrane protein</topology>
    </subcellularLocation>
</comment>
<protein>
    <recommendedName>
        <fullName evidence="8">ATP synthase epsilon chain</fullName>
    </recommendedName>
    <alternativeName>
        <fullName evidence="8">ATP synthase F1 sector epsilon subunit</fullName>
    </alternativeName>
    <alternativeName>
        <fullName evidence="8">F-ATPase epsilon subunit</fullName>
    </alternativeName>
</protein>
<keyword evidence="8" id="KW-0793">Thylakoid</keyword>
<evidence type="ECO:0000259" key="11">
    <source>
        <dbReference type="Pfam" id="PF02823"/>
    </source>
</evidence>
<keyword evidence="3 8" id="KW-0813">Transport</keyword>
<dbReference type="Pfam" id="PF02823">
    <property type="entry name" value="ATP-synt_DE_N"/>
    <property type="match status" value="1"/>
</dbReference>
<evidence type="ECO:0000313" key="13">
    <source>
        <dbReference type="Proteomes" id="UP000030392"/>
    </source>
</evidence>
<evidence type="ECO:0000256" key="9">
    <source>
        <dbReference type="RuleBase" id="RU003656"/>
    </source>
</evidence>
<keyword evidence="8" id="KW-0375">Hydrogen ion transport</keyword>
<dbReference type="InterPro" id="IPR036771">
    <property type="entry name" value="ATPsynth_dsu/esu_N"/>
</dbReference>
<comment type="subunit">
    <text evidence="8 9">F-type ATPases have 2 components, CF(1) - the catalytic core - and CF(0) - the membrane proton channel. CF(1) has five subunits: alpha(3), beta(3), gamma(1), delta(1), epsilon(1). CF(0) has three main subunits: a, b and c.</text>
</comment>
<keyword evidence="12" id="KW-0378">Hydrolase</keyword>
<dbReference type="GO" id="GO:0031676">
    <property type="term" value="C:plasma membrane-derived thylakoid membrane"/>
    <property type="evidence" value="ECO:0007669"/>
    <property type="project" value="UniProtKB-SubCell"/>
</dbReference>
<proteinExistence type="inferred from homology"/>
<dbReference type="GO" id="GO:0016787">
    <property type="term" value="F:hydrolase activity"/>
    <property type="evidence" value="ECO:0007669"/>
    <property type="project" value="UniProtKB-KW"/>
</dbReference>
<reference evidence="13" key="1">
    <citation type="journal article" date="2014" name="Sci. Data">
        <title>Genomes of diverse isolates of the marine cyanobacterium Prochlorococcus.</title>
        <authorList>
            <person name="Biller S."/>
            <person name="Berube P."/>
            <person name="Thompson J."/>
            <person name="Kelly L."/>
            <person name="Roggensack S."/>
            <person name="Awad L."/>
            <person name="Roache-Johnson K."/>
            <person name="Ding H."/>
            <person name="Giovannoni S.J."/>
            <person name="Moore L.R."/>
            <person name="Chisholm S.W."/>
        </authorList>
    </citation>
    <scope>NUCLEOTIDE SEQUENCE [LARGE SCALE GENOMIC DNA]</scope>
    <source>
        <strain evidence="13">PAC1</strain>
    </source>
</reference>
<evidence type="ECO:0000256" key="2">
    <source>
        <dbReference type="ARBA" id="ARBA00005712"/>
    </source>
</evidence>
<dbReference type="Gene3D" id="1.10.287.540">
    <property type="entry name" value="Helix hairpin bin"/>
    <property type="match status" value="1"/>
</dbReference>
<keyword evidence="6 8" id="KW-0139">CF(1)</keyword>
<keyword evidence="7 8" id="KW-0066">ATP synthesis</keyword>
<dbReference type="AlphaFoldDB" id="A0A0A2C7U6"/>
<evidence type="ECO:0000256" key="6">
    <source>
        <dbReference type="ARBA" id="ARBA00023196"/>
    </source>
</evidence>
<evidence type="ECO:0000256" key="4">
    <source>
        <dbReference type="ARBA" id="ARBA00023065"/>
    </source>
</evidence>
<evidence type="ECO:0000256" key="5">
    <source>
        <dbReference type="ARBA" id="ARBA00023136"/>
    </source>
</evidence>
<dbReference type="PANTHER" id="PTHR13822">
    <property type="entry name" value="ATP SYNTHASE DELTA/EPSILON CHAIN"/>
    <property type="match status" value="1"/>
</dbReference>
<dbReference type="PANTHER" id="PTHR13822:SF10">
    <property type="entry name" value="ATP SYNTHASE EPSILON CHAIN, CHLOROPLASTIC"/>
    <property type="match status" value="1"/>
</dbReference>
<organism evidence="12 13">
    <name type="scientific">Prochlorococcus marinus str. PAC1</name>
    <dbReference type="NCBI Taxonomy" id="59924"/>
    <lineage>
        <taxon>Bacteria</taxon>
        <taxon>Bacillati</taxon>
        <taxon>Cyanobacteriota</taxon>
        <taxon>Cyanophyceae</taxon>
        <taxon>Synechococcales</taxon>
        <taxon>Prochlorococcaceae</taxon>
        <taxon>Prochlorococcus</taxon>
    </lineage>
</organism>
<evidence type="ECO:0000256" key="8">
    <source>
        <dbReference type="HAMAP-Rule" id="MF_00530"/>
    </source>
</evidence>
<dbReference type="RefSeq" id="WP_036905527.1">
    <property type="nucleotide sequence ID" value="NZ_CP138967.1"/>
</dbReference>
<comment type="similarity">
    <text evidence="2 8 9">Belongs to the ATPase epsilon chain family.</text>
</comment>